<comment type="caution">
    <text evidence="3">The sequence shown here is derived from an EMBL/GenBank/DDBJ whole genome shotgun (WGS) entry which is preliminary data.</text>
</comment>
<dbReference type="InterPro" id="IPR010982">
    <property type="entry name" value="Lambda_DNA-bd_dom_sf"/>
</dbReference>
<dbReference type="RefSeq" id="WP_118772177.1">
    <property type="nucleotide sequence ID" value="NZ_QRID01000004.1"/>
</dbReference>
<evidence type="ECO:0000313" key="4">
    <source>
        <dbReference type="Proteomes" id="UP000284051"/>
    </source>
</evidence>
<dbReference type="PANTHER" id="PTHR46558">
    <property type="entry name" value="TRACRIPTIONAL REGULATORY PROTEIN-RELATED-RELATED"/>
    <property type="match status" value="1"/>
</dbReference>
<dbReference type="Pfam" id="PF01381">
    <property type="entry name" value="HTH_3"/>
    <property type="match status" value="1"/>
</dbReference>
<dbReference type="EMBL" id="QRID01000004">
    <property type="protein sequence ID" value="RHG29726.1"/>
    <property type="molecule type" value="Genomic_DNA"/>
</dbReference>
<dbReference type="AlphaFoldDB" id="A0A3R6DLI0"/>
<keyword evidence="1" id="KW-0238">DNA-binding</keyword>
<evidence type="ECO:0000259" key="2">
    <source>
        <dbReference type="PROSITE" id="PS50943"/>
    </source>
</evidence>
<evidence type="ECO:0000256" key="1">
    <source>
        <dbReference type="ARBA" id="ARBA00023125"/>
    </source>
</evidence>
<dbReference type="SMART" id="SM00530">
    <property type="entry name" value="HTH_XRE"/>
    <property type="match status" value="1"/>
</dbReference>
<gene>
    <name evidence="3" type="ORF">DW264_05895</name>
</gene>
<dbReference type="InterPro" id="IPR001387">
    <property type="entry name" value="Cro/C1-type_HTH"/>
</dbReference>
<dbReference type="PANTHER" id="PTHR46558:SF11">
    <property type="entry name" value="HTH-TYPE TRANSCRIPTIONAL REGULATOR XRE"/>
    <property type="match status" value="1"/>
</dbReference>
<feature type="domain" description="HTH cro/C1-type" evidence="2">
    <location>
        <begin position="6"/>
        <end position="60"/>
    </location>
</feature>
<dbReference type="Gene3D" id="1.10.260.40">
    <property type="entry name" value="lambda repressor-like DNA-binding domains"/>
    <property type="match status" value="1"/>
</dbReference>
<dbReference type="PROSITE" id="PS50943">
    <property type="entry name" value="HTH_CROC1"/>
    <property type="match status" value="1"/>
</dbReference>
<accession>A0A3R6DLI0</accession>
<dbReference type="SUPFAM" id="SSF47413">
    <property type="entry name" value="lambda repressor-like DNA-binding domains"/>
    <property type="match status" value="1"/>
</dbReference>
<organism evidence="3 4">
    <name type="scientific">Roseburia intestinalis</name>
    <dbReference type="NCBI Taxonomy" id="166486"/>
    <lineage>
        <taxon>Bacteria</taxon>
        <taxon>Bacillati</taxon>
        <taxon>Bacillota</taxon>
        <taxon>Clostridia</taxon>
        <taxon>Lachnospirales</taxon>
        <taxon>Lachnospiraceae</taxon>
        <taxon>Roseburia</taxon>
    </lineage>
</organism>
<reference evidence="3 4" key="1">
    <citation type="submission" date="2018-08" db="EMBL/GenBank/DDBJ databases">
        <title>A genome reference for cultivated species of the human gut microbiota.</title>
        <authorList>
            <person name="Zou Y."/>
            <person name="Xue W."/>
            <person name="Luo G."/>
        </authorList>
    </citation>
    <scope>NUCLEOTIDE SEQUENCE [LARGE SCALE GENOMIC DNA]</scope>
    <source>
        <strain evidence="3 4">AM22-21LB</strain>
    </source>
</reference>
<dbReference type="GO" id="GO:0003677">
    <property type="term" value="F:DNA binding"/>
    <property type="evidence" value="ECO:0007669"/>
    <property type="project" value="UniProtKB-KW"/>
</dbReference>
<evidence type="ECO:0000313" key="3">
    <source>
        <dbReference type="EMBL" id="RHG29726.1"/>
    </source>
</evidence>
<name>A0A3R6DLI0_9FIRM</name>
<dbReference type="Proteomes" id="UP000284051">
    <property type="component" value="Unassembled WGS sequence"/>
</dbReference>
<protein>
    <submittedName>
        <fullName evidence="3">XRE family transcriptional regulator</fullName>
    </submittedName>
</protein>
<proteinExistence type="predicted"/>
<sequence>MIADKIKLLREASHLTQTELAKKLNITRSSVNAWEMGISVPSTTYLIELALLFHVSTDFLLGLEQNNTIDISTLSEREAILVYELVDYFTSQKKDVVD</sequence>
<dbReference type="CDD" id="cd00093">
    <property type="entry name" value="HTH_XRE"/>
    <property type="match status" value="1"/>
</dbReference>